<dbReference type="PANTHER" id="PTHR31042">
    <property type="entry name" value="CORE-2/I-BRANCHING BETA-1,6-N-ACETYLGLUCOSAMINYLTRANSFERASE FAMILY PROTEIN-RELATED"/>
    <property type="match status" value="1"/>
</dbReference>
<dbReference type="Pfam" id="PF02485">
    <property type="entry name" value="Branch"/>
    <property type="match status" value="1"/>
</dbReference>
<accession>A0A1D1Z6K8</accession>
<comment type="subcellular location">
    <subcellularLocation>
        <location evidence="1">Membrane</location>
        <topology evidence="1">Single-pass type II membrane protein</topology>
    </subcellularLocation>
</comment>
<evidence type="ECO:0000256" key="1">
    <source>
        <dbReference type="ARBA" id="ARBA00004606"/>
    </source>
</evidence>
<dbReference type="GO" id="GO:0016757">
    <property type="term" value="F:glycosyltransferase activity"/>
    <property type="evidence" value="ECO:0007669"/>
    <property type="project" value="UniProtKB-KW"/>
</dbReference>
<dbReference type="GO" id="GO:0016020">
    <property type="term" value="C:membrane"/>
    <property type="evidence" value="ECO:0007669"/>
    <property type="project" value="UniProtKB-SubCell"/>
</dbReference>
<dbReference type="EMBL" id="GDJX01005421">
    <property type="protein sequence ID" value="JAT62515.1"/>
    <property type="molecule type" value="Transcribed_RNA"/>
</dbReference>
<proteinExistence type="predicted"/>
<keyword evidence="2" id="KW-0328">Glycosyltransferase</keyword>
<reference evidence="7" key="1">
    <citation type="submission" date="2015-07" db="EMBL/GenBank/DDBJ databases">
        <title>Transcriptome Assembly of Anthurium amnicola.</title>
        <authorList>
            <person name="Suzuki J."/>
        </authorList>
    </citation>
    <scope>NUCLEOTIDE SEQUENCE</scope>
</reference>
<evidence type="ECO:0000313" key="7">
    <source>
        <dbReference type="EMBL" id="JAT62515.1"/>
    </source>
</evidence>
<evidence type="ECO:0000256" key="4">
    <source>
        <dbReference type="ARBA" id="ARBA00023136"/>
    </source>
</evidence>
<keyword evidence="4" id="KW-0472">Membrane</keyword>
<dbReference type="InterPro" id="IPR003406">
    <property type="entry name" value="Glyco_trans_14"/>
</dbReference>
<sequence>MKSQQQPPSPTMLFFFTSNTNLHNLLSHFFLFCLGLAAGVVASFSFDQPFSFALLPSQFSLISPTATPRSPPPLPSSLPTPPPPPPSGPSPPPPPMDRVGLKGYVQPEVVVHDMTDEELLWRASMVPRADGYPYRRVPKVAFLFLTRGPLAFAPLWDKFFKGHQGLYSIYVHADPSFNESAPQGSVFAGRRIPSKVVRWGAFSMIEAERRLLANALLDFSNQRFVLLSESCIPLFDFSTVYSYLMNSKTTFVESYDDPSSNGRGRYNGRMKPHVRIDQWRKGSQWFEMDRSLAIEIISDSKYYPVFAKFCKPSCYVDEHYIPTFLNLRFGWRNSNRSLTWVDWSKGGPHPTKFWRGEVTLELLEKMRSGSQCTYNGMNTTTCFLFARKFLPSALSRLLRFAPKAMGFGRD</sequence>
<evidence type="ECO:0000256" key="3">
    <source>
        <dbReference type="ARBA" id="ARBA00022679"/>
    </source>
</evidence>
<organism evidence="7">
    <name type="scientific">Anthurium amnicola</name>
    <dbReference type="NCBI Taxonomy" id="1678845"/>
    <lineage>
        <taxon>Eukaryota</taxon>
        <taxon>Viridiplantae</taxon>
        <taxon>Streptophyta</taxon>
        <taxon>Embryophyta</taxon>
        <taxon>Tracheophyta</taxon>
        <taxon>Spermatophyta</taxon>
        <taxon>Magnoliopsida</taxon>
        <taxon>Liliopsida</taxon>
        <taxon>Araceae</taxon>
        <taxon>Pothoideae</taxon>
        <taxon>Potheae</taxon>
        <taxon>Anthurium</taxon>
    </lineage>
</organism>
<feature type="compositionally biased region" description="Pro residues" evidence="6">
    <location>
        <begin position="69"/>
        <end position="96"/>
    </location>
</feature>
<keyword evidence="3" id="KW-0808">Transferase</keyword>
<keyword evidence="5" id="KW-0325">Glycoprotein</keyword>
<evidence type="ECO:0000256" key="6">
    <source>
        <dbReference type="SAM" id="MobiDB-lite"/>
    </source>
</evidence>
<evidence type="ECO:0000256" key="2">
    <source>
        <dbReference type="ARBA" id="ARBA00022676"/>
    </source>
</evidence>
<name>A0A1D1Z6K8_9ARAE</name>
<evidence type="ECO:0000256" key="5">
    <source>
        <dbReference type="ARBA" id="ARBA00023180"/>
    </source>
</evidence>
<dbReference type="AlphaFoldDB" id="A0A1D1Z6K8"/>
<protein>
    <submittedName>
        <fullName evidence="7">Uncharacterized protein</fullName>
    </submittedName>
</protein>
<feature type="region of interest" description="Disordered" evidence="6">
    <location>
        <begin position="65"/>
        <end position="99"/>
    </location>
</feature>
<gene>
    <name evidence="7" type="ORF">g.41506</name>
</gene>
<dbReference type="InterPro" id="IPR044174">
    <property type="entry name" value="BC10-like"/>
</dbReference>
<dbReference type="PANTHER" id="PTHR31042:SF131">
    <property type="entry name" value="CORE-2_I-BRANCHING BETA-1,6-N-ACETYLGLUCOSAMINYLTRANSFERASE FAMILY PROTEIN"/>
    <property type="match status" value="1"/>
</dbReference>